<dbReference type="Proteomes" id="UP000325797">
    <property type="component" value="Chromosome"/>
</dbReference>
<dbReference type="KEGG" id="hadh:FRZ61_44340"/>
<feature type="signal peptide" evidence="2">
    <location>
        <begin position="1"/>
        <end position="25"/>
    </location>
</feature>
<name>A0A5J6N6V8_9PROT</name>
<feature type="chain" id="PRO_5023904329" description="Lipoprotein" evidence="2">
    <location>
        <begin position="26"/>
        <end position="75"/>
    </location>
</feature>
<organism evidence="3 4">
    <name type="scientific">Hypericibacter adhaerens</name>
    <dbReference type="NCBI Taxonomy" id="2602016"/>
    <lineage>
        <taxon>Bacteria</taxon>
        <taxon>Pseudomonadati</taxon>
        <taxon>Pseudomonadota</taxon>
        <taxon>Alphaproteobacteria</taxon>
        <taxon>Rhodospirillales</taxon>
        <taxon>Dongiaceae</taxon>
        <taxon>Hypericibacter</taxon>
    </lineage>
</organism>
<evidence type="ECO:0008006" key="5">
    <source>
        <dbReference type="Google" id="ProtNLM"/>
    </source>
</evidence>
<reference evidence="3 4" key="1">
    <citation type="submission" date="2019-08" db="EMBL/GenBank/DDBJ databases">
        <title>Hyperibacter terrae gen. nov., sp. nov. and Hyperibacter viscosus sp. nov., two new members in the family Rhodospirillaceae isolated from the rhizosphere of Hypericum perforatum.</title>
        <authorList>
            <person name="Noviana Z."/>
        </authorList>
    </citation>
    <scope>NUCLEOTIDE SEQUENCE [LARGE SCALE GENOMIC DNA]</scope>
    <source>
        <strain evidence="3 4">R5959</strain>
    </source>
</reference>
<gene>
    <name evidence="3" type="ORF">FRZ61_44340</name>
</gene>
<keyword evidence="4" id="KW-1185">Reference proteome</keyword>
<feature type="region of interest" description="Disordered" evidence="1">
    <location>
        <begin position="26"/>
        <end position="75"/>
    </location>
</feature>
<evidence type="ECO:0000313" key="3">
    <source>
        <dbReference type="EMBL" id="QEX24493.1"/>
    </source>
</evidence>
<evidence type="ECO:0000256" key="2">
    <source>
        <dbReference type="SAM" id="SignalP"/>
    </source>
</evidence>
<evidence type="ECO:0000313" key="4">
    <source>
        <dbReference type="Proteomes" id="UP000325797"/>
    </source>
</evidence>
<accession>A0A5J6N6V8</accession>
<proteinExistence type="predicted"/>
<sequence length="75" mass="7904">MTQPRSFRFALLPALLVALALPLAACGKKGDPTLPPGVTDQYPRKMPGPNSDLPPDQPPPSQSQPSSTQPSTTQP</sequence>
<evidence type="ECO:0000256" key="1">
    <source>
        <dbReference type="SAM" id="MobiDB-lite"/>
    </source>
</evidence>
<protein>
    <recommendedName>
        <fullName evidence="5">Lipoprotein</fullName>
    </recommendedName>
</protein>
<keyword evidence="2" id="KW-0732">Signal</keyword>
<dbReference type="EMBL" id="CP042582">
    <property type="protein sequence ID" value="QEX24493.1"/>
    <property type="molecule type" value="Genomic_DNA"/>
</dbReference>
<dbReference type="RefSeq" id="WP_151119767.1">
    <property type="nucleotide sequence ID" value="NZ_CP042582.1"/>
</dbReference>
<dbReference type="AlphaFoldDB" id="A0A5J6N6V8"/>
<feature type="compositionally biased region" description="Low complexity" evidence="1">
    <location>
        <begin position="63"/>
        <end position="75"/>
    </location>
</feature>